<dbReference type="Proteomes" id="UP000194474">
    <property type="component" value="Unassembled WGS sequence"/>
</dbReference>
<proteinExistence type="predicted"/>
<dbReference type="InterPro" id="IPR021136">
    <property type="entry name" value="Flagellar_hook_control-like_C"/>
</dbReference>
<evidence type="ECO:0000313" key="4">
    <source>
        <dbReference type="Proteomes" id="UP000194474"/>
    </source>
</evidence>
<feature type="region of interest" description="Disordered" evidence="1">
    <location>
        <begin position="108"/>
        <end position="244"/>
    </location>
</feature>
<evidence type="ECO:0000256" key="1">
    <source>
        <dbReference type="SAM" id="MobiDB-lite"/>
    </source>
</evidence>
<sequence>MSITSQLPPISLAQAGAGIRALANGQTIEARVLGPSANGTTQVQVGRQVLSLTLPQQQPVGATLTLSVAQSDGQLQLSLVSVRPPEAPQISVQQGSLATPATSVQLSPTALSASPAPSGASAAPAAEAVASRPAATAQAPQATSNRSVSTESPARTAYTANATSQAGAATPGTSAAGAPSNAPATPPTGSASAQPLPLGQAGSSIVSTAQTQATVASSPPSVQSALAQGAAPPGSSAQPVGTQQPVQATLPTGVSALPAAGAAPASVAPSAGGVPVRVDIPYAVAAPAVGPTIASSVARPAAPVVAPIVQATAAGALGQQTTSSNFSGSPMSATPMPAAPQGPANPQAALAQMVQQALPRQDSVLSLTGALTAIAGKVALPEPVAKAAQQLLAARTPLDGGKLTGAVIKSAVQQAGIFQEAMLASGQGQAAAGDVKSALLALRQGLGAWLGNQAPVAQVGSVPPPLRGHVPRARAGEGQPPDIPEDPLEIGKMLLERTDAALHRVRLHQNASLPDPNQTRQDTQWSMDLPVIVGGQQQVLHLQIQRDAEQDAERPEDRGWQVRFAINLAERGEVGAQVSLRAKNTSVLLWSDHEDTARSLAIEAEALREELAEVGLVPGAIVVRAGTPHEEPQQPANGAGHVVDAER</sequence>
<organism evidence="3 4">
    <name type="scientific">Devosia lucknowensis</name>
    <dbReference type="NCBI Taxonomy" id="1096929"/>
    <lineage>
        <taxon>Bacteria</taxon>
        <taxon>Pseudomonadati</taxon>
        <taxon>Pseudomonadota</taxon>
        <taxon>Alphaproteobacteria</taxon>
        <taxon>Hyphomicrobiales</taxon>
        <taxon>Devosiaceae</taxon>
        <taxon>Devosia</taxon>
    </lineage>
</organism>
<dbReference type="Pfam" id="PF02120">
    <property type="entry name" value="Flg_hook"/>
    <property type="match status" value="1"/>
</dbReference>
<gene>
    <name evidence="3" type="ORF">SAMN06295905_1163</name>
</gene>
<name>A0A1Y6EY49_9HYPH</name>
<feature type="domain" description="Flagellar hook-length control protein-like C-terminal" evidence="2">
    <location>
        <begin position="549"/>
        <end position="629"/>
    </location>
</feature>
<feature type="region of interest" description="Disordered" evidence="1">
    <location>
        <begin position="319"/>
        <end position="345"/>
    </location>
</feature>
<feature type="compositionally biased region" description="Polar residues" evidence="1">
    <location>
        <begin position="145"/>
        <end position="161"/>
    </location>
</feature>
<reference evidence="4" key="1">
    <citation type="submission" date="2017-04" db="EMBL/GenBank/DDBJ databases">
        <authorList>
            <person name="Varghese N."/>
            <person name="Submissions S."/>
        </authorList>
    </citation>
    <scope>NUCLEOTIDE SEQUENCE [LARGE SCALE GENOMIC DNA]</scope>
</reference>
<dbReference type="EMBL" id="FXWK01000001">
    <property type="protein sequence ID" value="SMQ65193.1"/>
    <property type="molecule type" value="Genomic_DNA"/>
</dbReference>
<dbReference type="OrthoDB" id="7941698at2"/>
<evidence type="ECO:0000313" key="3">
    <source>
        <dbReference type="EMBL" id="SMQ65193.1"/>
    </source>
</evidence>
<feature type="compositionally biased region" description="Low complexity" evidence="1">
    <location>
        <begin position="162"/>
        <end position="193"/>
    </location>
</feature>
<feature type="compositionally biased region" description="Polar residues" evidence="1">
    <location>
        <begin position="235"/>
        <end position="244"/>
    </location>
</feature>
<evidence type="ECO:0000259" key="2">
    <source>
        <dbReference type="Pfam" id="PF02120"/>
    </source>
</evidence>
<feature type="compositionally biased region" description="Low complexity" evidence="1">
    <location>
        <begin position="329"/>
        <end position="345"/>
    </location>
</feature>
<dbReference type="AlphaFoldDB" id="A0A1Y6EY49"/>
<feature type="region of interest" description="Disordered" evidence="1">
    <location>
        <begin position="627"/>
        <end position="647"/>
    </location>
</feature>
<accession>A0A1Y6EY49</accession>
<dbReference type="RefSeq" id="WP_086469522.1">
    <property type="nucleotide sequence ID" value="NZ_FXWK01000001.1"/>
</dbReference>
<feature type="compositionally biased region" description="Polar residues" evidence="1">
    <location>
        <begin position="201"/>
        <end position="226"/>
    </location>
</feature>
<protein>
    <submittedName>
        <fullName evidence="3">Hook-length control protein FliK</fullName>
    </submittedName>
</protein>
<feature type="compositionally biased region" description="Low complexity" evidence="1">
    <location>
        <begin position="108"/>
        <end position="144"/>
    </location>
</feature>
<keyword evidence="4" id="KW-1185">Reference proteome</keyword>